<dbReference type="SUPFAM" id="SSF111337">
    <property type="entry name" value="QueA-like"/>
    <property type="match status" value="1"/>
</dbReference>
<dbReference type="InterPro" id="IPR042119">
    <property type="entry name" value="QueA_dom2"/>
</dbReference>
<dbReference type="AlphaFoldDB" id="A0A644X293"/>
<dbReference type="InterPro" id="IPR036100">
    <property type="entry name" value="QueA_sf"/>
</dbReference>
<dbReference type="PANTHER" id="PTHR30307:SF0">
    <property type="entry name" value="S-ADENOSYLMETHIONINE:TRNA RIBOSYLTRANSFERASE-ISOMERASE"/>
    <property type="match status" value="1"/>
</dbReference>
<dbReference type="GO" id="GO:0051075">
    <property type="term" value="F:S-adenosylmethionine:tRNA ribosyltransferase-isomerase activity"/>
    <property type="evidence" value="ECO:0007669"/>
    <property type="project" value="UniProtKB-EC"/>
</dbReference>
<dbReference type="EMBL" id="VSSQ01001638">
    <property type="protein sequence ID" value="MPM10001.1"/>
    <property type="molecule type" value="Genomic_DNA"/>
</dbReference>
<dbReference type="Gene3D" id="2.40.10.240">
    <property type="entry name" value="QueA-like"/>
    <property type="match status" value="1"/>
</dbReference>
<dbReference type="InterPro" id="IPR042118">
    <property type="entry name" value="QueA_dom1"/>
</dbReference>
<dbReference type="Pfam" id="PF02547">
    <property type="entry name" value="Queuosine_synth"/>
    <property type="match status" value="1"/>
</dbReference>
<keyword evidence="2 5" id="KW-0808">Transferase</keyword>
<evidence type="ECO:0000256" key="3">
    <source>
        <dbReference type="ARBA" id="ARBA00022691"/>
    </source>
</evidence>
<accession>A0A644X293</accession>
<evidence type="ECO:0000256" key="1">
    <source>
        <dbReference type="ARBA" id="ARBA00022490"/>
    </source>
</evidence>
<keyword evidence="1" id="KW-0963">Cytoplasm</keyword>
<dbReference type="InterPro" id="IPR003699">
    <property type="entry name" value="QueA"/>
</dbReference>
<evidence type="ECO:0000313" key="5">
    <source>
        <dbReference type="EMBL" id="MPM10001.1"/>
    </source>
</evidence>
<comment type="caution">
    <text evidence="5">The sequence shown here is derived from an EMBL/GenBank/DDBJ whole genome shotgun (WGS) entry which is preliminary data.</text>
</comment>
<organism evidence="5">
    <name type="scientific">bioreactor metagenome</name>
    <dbReference type="NCBI Taxonomy" id="1076179"/>
    <lineage>
        <taxon>unclassified sequences</taxon>
        <taxon>metagenomes</taxon>
        <taxon>ecological metagenomes</taxon>
    </lineage>
</organism>
<keyword evidence="4" id="KW-0671">Queuosine biosynthesis</keyword>
<evidence type="ECO:0000256" key="2">
    <source>
        <dbReference type="ARBA" id="ARBA00022679"/>
    </source>
</evidence>
<evidence type="ECO:0000256" key="4">
    <source>
        <dbReference type="ARBA" id="ARBA00022785"/>
    </source>
</evidence>
<reference evidence="5" key="1">
    <citation type="submission" date="2019-08" db="EMBL/GenBank/DDBJ databases">
        <authorList>
            <person name="Kucharzyk K."/>
            <person name="Murdoch R.W."/>
            <person name="Higgins S."/>
            <person name="Loffler F."/>
        </authorList>
    </citation>
    <scope>NUCLEOTIDE SEQUENCE</scope>
</reference>
<protein>
    <submittedName>
        <fullName evidence="5">S-adenosylmethionine:tRNA ribosyltransferase-isomerase</fullName>
        <ecNumber evidence="5">2.4.99.17</ecNumber>
    </submittedName>
</protein>
<keyword evidence="3" id="KW-0949">S-adenosyl-L-methionine</keyword>
<keyword evidence="5" id="KW-0413">Isomerase</keyword>
<keyword evidence="5" id="KW-0328">Glycosyltransferase</keyword>
<dbReference type="Gene3D" id="3.40.1780.10">
    <property type="entry name" value="QueA-like"/>
    <property type="match status" value="1"/>
</dbReference>
<dbReference type="PANTHER" id="PTHR30307">
    <property type="entry name" value="S-ADENOSYLMETHIONINE:TRNA RIBOSYLTRANSFERASE-ISOMERASE"/>
    <property type="match status" value="1"/>
</dbReference>
<dbReference type="GO" id="GO:0008616">
    <property type="term" value="P:tRNA queuosine(34) biosynthetic process"/>
    <property type="evidence" value="ECO:0007669"/>
    <property type="project" value="UniProtKB-KW"/>
</dbReference>
<name>A0A644X293_9ZZZZ</name>
<gene>
    <name evidence="5" type="primary">queA_20</name>
    <name evidence="5" type="ORF">SDC9_56325</name>
</gene>
<proteinExistence type="predicted"/>
<sequence length="402" mass="45427">MNLPELDIKDYDYPLPEENIAQFPSGTRGGSKLLLAHKKPFATVSFSELKNHIPHDSLLIFNETKVIPARLIFTKPTGARIEIFLLQPDENTDYQIALATDKPCVWNVLIGNASKWKEGCLTLGFTLPDGQTGVLSATRIAAEKVRFEWTPEGRVFSEILDILARVPLPPYIHRDTDEKDRDRYQTVFARNDGSVAAPTAGLHFTDEQLQELRKCGIKQVALTLHVGLGTFRPVKESIADHEMHNEPFYVSPEQLKTLAENADKPWIVVGTTTLRALESLYVYAGKIAAETCIASTNFNIQQWDKWHSKNSISRKEAFETLNRMAEKENSSLTGNTSLFITKGKPVRTADFLITNFHQPKSTLLMLVDAFASEDWREAYDFALKNDMRFLSYGDACLFRNIQ</sequence>
<dbReference type="EC" id="2.4.99.17" evidence="5"/>